<dbReference type="STRING" id="441620.Mpop_2728"/>
<dbReference type="HOGENOM" id="CLU_1893768_0_0_5"/>
<evidence type="ECO:0000313" key="2">
    <source>
        <dbReference type="Proteomes" id="UP000007136"/>
    </source>
</evidence>
<organism evidence="1 2">
    <name type="scientific">Methylorubrum populi (strain ATCC BAA-705 / NCIMB 13946 / BJ001)</name>
    <name type="common">Methylobacterium populi</name>
    <dbReference type="NCBI Taxonomy" id="441620"/>
    <lineage>
        <taxon>Bacteria</taxon>
        <taxon>Pseudomonadati</taxon>
        <taxon>Pseudomonadota</taxon>
        <taxon>Alphaproteobacteria</taxon>
        <taxon>Hyphomicrobiales</taxon>
        <taxon>Methylobacteriaceae</taxon>
        <taxon>Methylorubrum</taxon>
    </lineage>
</organism>
<sequence>MRSEAPSITPARDAAESAIEAMKARMAVKPTASEIDALGIKLQIDLTSTLVRYLGDMSDRSAETTGVFSMIEAALAGGISSVLLSFTGGDRSRSLDLLVPLIEDLSTMSAKRIGATDDWEVRRSAKPQSSGGRA</sequence>
<accession>B1ZD14</accession>
<dbReference type="EMBL" id="CP001029">
    <property type="protein sequence ID" value="ACB80883.1"/>
    <property type="molecule type" value="Genomic_DNA"/>
</dbReference>
<dbReference type="RefSeq" id="WP_012454605.1">
    <property type="nucleotide sequence ID" value="NC_010725.1"/>
</dbReference>
<evidence type="ECO:0000313" key="1">
    <source>
        <dbReference type="EMBL" id="ACB80883.1"/>
    </source>
</evidence>
<dbReference type="Proteomes" id="UP000007136">
    <property type="component" value="Chromosome"/>
</dbReference>
<dbReference type="KEGG" id="mpo:Mpop_2728"/>
<gene>
    <name evidence="1" type="ordered locus">Mpop_2728</name>
</gene>
<dbReference type="AlphaFoldDB" id="B1ZD14"/>
<reference evidence="1" key="1">
    <citation type="submission" date="2008-04" db="EMBL/GenBank/DDBJ databases">
        <title>Complete sequence of chromosome of Methylobacterium populi BJ001.</title>
        <authorList>
            <consortium name="US DOE Joint Genome Institute"/>
            <person name="Copeland A."/>
            <person name="Lucas S."/>
            <person name="Lapidus A."/>
            <person name="Glavina del Rio T."/>
            <person name="Dalin E."/>
            <person name="Tice H."/>
            <person name="Bruce D."/>
            <person name="Goodwin L."/>
            <person name="Pitluck S."/>
            <person name="Chertkov O."/>
            <person name="Brettin T."/>
            <person name="Detter J.C."/>
            <person name="Han C."/>
            <person name="Kuske C.R."/>
            <person name="Schmutz J."/>
            <person name="Larimer F."/>
            <person name="Land M."/>
            <person name="Hauser L."/>
            <person name="Kyrpides N."/>
            <person name="Mikhailova N."/>
            <person name="Marx C."/>
            <person name="Richardson P."/>
        </authorList>
    </citation>
    <scope>NUCLEOTIDE SEQUENCE [LARGE SCALE GENOMIC DNA]</scope>
    <source>
        <strain evidence="1">BJ001</strain>
    </source>
</reference>
<name>B1ZD14_METPB</name>
<proteinExistence type="predicted"/>
<protein>
    <submittedName>
        <fullName evidence="1">Uncharacterized protein</fullName>
    </submittedName>
</protein>